<keyword evidence="3" id="KW-1185">Reference proteome</keyword>
<dbReference type="PANTHER" id="PTHR43233:SF1">
    <property type="entry name" value="FAMILY N-ACETYLTRANSFERASE, PUTATIVE (AFU_ORTHOLOGUE AFUA_6G03350)-RELATED"/>
    <property type="match status" value="1"/>
</dbReference>
<dbReference type="RefSeq" id="WP_380772999.1">
    <property type="nucleotide sequence ID" value="NZ_JBHUEO010000013.1"/>
</dbReference>
<dbReference type="Gene3D" id="3.40.630.30">
    <property type="match status" value="1"/>
</dbReference>
<sequence>MEWTKDQFTISDERSRLDLDMVCRLLWETYWAADRPRETIEKSIEHSVSFGLYTDGRQIGYARVITDTVVFSWLLDFVIDVPYRGHGLGQWLLDCILNHPDIRETNMSLATKDAHTFYEKYGFKPNETMKRMSTFKKAVTS</sequence>
<comment type="caution">
    <text evidence="2">The sequence shown here is derived from an EMBL/GenBank/DDBJ whole genome shotgun (WGS) entry which is preliminary data.</text>
</comment>
<dbReference type="CDD" id="cd04301">
    <property type="entry name" value="NAT_SF"/>
    <property type="match status" value="1"/>
</dbReference>
<evidence type="ECO:0000313" key="3">
    <source>
        <dbReference type="Proteomes" id="UP001597301"/>
    </source>
</evidence>
<dbReference type="PANTHER" id="PTHR43233">
    <property type="entry name" value="FAMILY N-ACETYLTRANSFERASE, PUTATIVE (AFU_ORTHOLOGUE AFUA_6G03350)-RELATED"/>
    <property type="match status" value="1"/>
</dbReference>
<feature type="domain" description="N-acetyltransferase" evidence="1">
    <location>
        <begin position="8"/>
        <end position="140"/>
    </location>
</feature>
<dbReference type="EMBL" id="JBHUEO010000013">
    <property type="protein sequence ID" value="MFD1706395.1"/>
    <property type="molecule type" value="Genomic_DNA"/>
</dbReference>
<dbReference type="InterPro" id="IPR053144">
    <property type="entry name" value="Acetyltransferase_Butenolide"/>
</dbReference>
<dbReference type="SUPFAM" id="SSF55729">
    <property type="entry name" value="Acyl-CoA N-acyltransferases (Nat)"/>
    <property type="match status" value="1"/>
</dbReference>
<proteinExistence type="predicted"/>
<gene>
    <name evidence="2" type="ORF">ACFSCZ_06455</name>
</gene>
<dbReference type="InterPro" id="IPR000182">
    <property type="entry name" value="GNAT_dom"/>
</dbReference>
<name>A0ABW4KEU8_9BACI</name>
<organism evidence="2 3">
    <name type="scientific">Siminovitchia sediminis</name>
    <dbReference type="NCBI Taxonomy" id="1274353"/>
    <lineage>
        <taxon>Bacteria</taxon>
        <taxon>Bacillati</taxon>
        <taxon>Bacillota</taxon>
        <taxon>Bacilli</taxon>
        <taxon>Bacillales</taxon>
        <taxon>Bacillaceae</taxon>
        <taxon>Siminovitchia</taxon>
    </lineage>
</organism>
<dbReference type="Proteomes" id="UP001597301">
    <property type="component" value="Unassembled WGS sequence"/>
</dbReference>
<evidence type="ECO:0000259" key="1">
    <source>
        <dbReference type="PROSITE" id="PS51186"/>
    </source>
</evidence>
<dbReference type="PROSITE" id="PS51186">
    <property type="entry name" value="GNAT"/>
    <property type="match status" value="1"/>
</dbReference>
<reference evidence="3" key="1">
    <citation type="journal article" date="2019" name="Int. J. Syst. Evol. Microbiol.">
        <title>The Global Catalogue of Microorganisms (GCM) 10K type strain sequencing project: providing services to taxonomists for standard genome sequencing and annotation.</title>
        <authorList>
            <consortium name="The Broad Institute Genomics Platform"/>
            <consortium name="The Broad Institute Genome Sequencing Center for Infectious Disease"/>
            <person name="Wu L."/>
            <person name="Ma J."/>
        </authorList>
    </citation>
    <scope>NUCLEOTIDE SEQUENCE [LARGE SCALE GENOMIC DNA]</scope>
    <source>
        <strain evidence="3">CGMCC 1.12295</strain>
    </source>
</reference>
<accession>A0ABW4KEU8</accession>
<dbReference type="InterPro" id="IPR016181">
    <property type="entry name" value="Acyl_CoA_acyltransferase"/>
</dbReference>
<dbReference type="Pfam" id="PF13508">
    <property type="entry name" value="Acetyltransf_7"/>
    <property type="match status" value="1"/>
</dbReference>
<evidence type="ECO:0000313" key="2">
    <source>
        <dbReference type="EMBL" id="MFD1706395.1"/>
    </source>
</evidence>
<protein>
    <submittedName>
        <fullName evidence="2">GNAT family N-acetyltransferase</fullName>
    </submittedName>
</protein>